<gene>
    <name evidence="3" type="ORF">HCDG_01272</name>
</gene>
<dbReference type="PANTHER" id="PTHR16184">
    <property type="entry name" value="ELONGATOR COMPLEX PROTEIN 6"/>
    <property type="match status" value="1"/>
</dbReference>
<sequence>MPTPTAPLLAPYTASPLPAQSLTLITSVLGATSNWLALRILCDAISSGSSRGGEEMEFGGPGVRRGVRGVVFVSFLRAVEFWRGEARKMAVKRRQIRFRRRDLGALLTHTNISRSSALAFSVKQFTKSDPDSATHPDSPLIHVGSVESTHQQPTPLEREHASLVVGMAHQARMVMQLRGLDTGVAGDVSGVLRISRGGGWVPEVGIVDKGQNHDHSGLEEKEVLYFVQGDGAVRVFERGE</sequence>
<dbReference type="Gene3D" id="3.40.50.300">
    <property type="entry name" value="P-loop containing nucleotide triphosphate hydrolases"/>
    <property type="match status" value="1"/>
</dbReference>
<accession>C6H3V1</accession>
<dbReference type="HOGENOM" id="CLU_059771_1_0_1"/>
<name>C6H3V1_AJECH</name>
<evidence type="ECO:0000313" key="4">
    <source>
        <dbReference type="Proteomes" id="UP000002624"/>
    </source>
</evidence>
<dbReference type="OrthoDB" id="9995306at2759"/>
<dbReference type="GO" id="GO:0033588">
    <property type="term" value="C:elongator holoenzyme complex"/>
    <property type="evidence" value="ECO:0007669"/>
    <property type="project" value="InterPro"/>
</dbReference>
<dbReference type="PANTHER" id="PTHR16184:SF6">
    <property type="entry name" value="ELONGATOR COMPLEX PROTEIN 6"/>
    <property type="match status" value="1"/>
</dbReference>
<dbReference type="STRING" id="544712.C6H3V1"/>
<dbReference type="InterPro" id="IPR027417">
    <property type="entry name" value="P-loop_NTPase"/>
</dbReference>
<evidence type="ECO:0000256" key="1">
    <source>
        <dbReference type="ARBA" id="ARBA00005043"/>
    </source>
</evidence>
<organism evidence="3 4">
    <name type="scientific">Ajellomyces capsulatus (strain H143)</name>
    <name type="common">Darling's disease fungus</name>
    <name type="synonym">Histoplasma capsulatum</name>
    <dbReference type="NCBI Taxonomy" id="544712"/>
    <lineage>
        <taxon>Eukaryota</taxon>
        <taxon>Fungi</taxon>
        <taxon>Dikarya</taxon>
        <taxon>Ascomycota</taxon>
        <taxon>Pezizomycotina</taxon>
        <taxon>Eurotiomycetes</taxon>
        <taxon>Eurotiomycetidae</taxon>
        <taxon>Onygenales</taxon>
        <taxon>Ajellomycetaceae</taxon>
        <taxon>Histoplasma</taxon>
    </lineage>
</organism>
<dbReference type="VEuPathDB" id="FungiDB:HCDG_01272"/>
<protein>
    <submittedName>
        <fullName evidence="3">Uncharacterized protein</fullName>
    </submittedName>
</protein>
<proteinExistence type="inferred from homology"/>
<dbReference type="UniPathway" id="UPA00988"/>
<evidence type="ECO:0000313" key="3">
    <source>
        <dbReference type="EMBL" id="EER45693.1"/>
    </source>
</evidence>
<comment type="similarity">
    <text evidence="2">Belongs to the ELP6 family.</text>
</comment>
<comment type="pathway">
    <text evidence="1">tRNA modification; 5-methoxycarbonylmethyl-2-thiouridine-tRNA biosynthesis.</text>
</comment>
<dbReference type="InterPro" id="IPR018627">
    <property type="entry name" value="ELP6"/>
</dbReference>
<evidence type="ECO:0000256" key="2">
    <source>
        <dbReference type="ARBA" id="ARBA00008837"/>
    </source>
</evidence>
<dbReference type="AlphaFoldDB" id="C6H3V1"/>
<dbReference type="Proteomes" id="UP000002624">
    <property type="component" value="Unassembled WGS sequence"/>
</dbReference>
<dbReference type="EMBL" id="GG692419">
    <property type="protein sequence ID" value="EER45693.1"/>
    <property type="molecule type" value="Genomic_DNA"/>
</dbReference>
<reference evidence="4" key="1">
    <citation type="submission" date="2009-05" db="EMBL/GenBank/DDBJ databases">
        <title>The genome sequence of Ajellomyces capsulatus strain H143.</title>
        <authorList>
            <person name="Champion M."/>
            <person name="Cuomo C.A."/>
            <person name="Ma L.-J."/>
            <person name="Henn M.R."/>
            <person name="Sil A."/>
            <person name="Goldman B."/>
            <person name="Young S.K."/>
            <person name="Kodira C.D."/>
            <person name="Zeng Q."/>
            <person name="Koehrsen M."/>
            <person name="Alvarado L."/>
            <person name="Berlin A.M."/>
            <person name="Borenstein D."/>
            <person name="Chen Z."/>
            <person name="Engels R."/>
            <person name="Freedman E."/>
            <person name="Gellesch M."/>
            <person name="Goldberg J."/>
            <person name="Griggs A."/>
            <person name="Gujja S."/>
            <person name="Heiman D.I."/>
            <person name="Hepburn T.A."/>
            <person name="Howarth C."/>
            <person name="Jen D."/>
            <person name="Larson L."/>
            <person name="Lewis B."/>
            <person name="Mehta T."/>
            <person name="Park D."/>
            <person name="Pearson M."/>
            <person name="Roberts A."/>
            <person name="Saif S."/>
            <person name="Shea T.D."/>
            <person name="Shenoy N."/>
            <person name="Sisk P."/>
            <person name="Stolte C."/>
            <person name="Sykes S."/>
            <person name="Walk T."/>
            <person name="White J."/>
            <person name="Yandava C."/>
            <person name="Klein B."/>
            <person name="McEwen J.G."/>
            <person name="Puccia R."/>
            <person name="Goldman G.H."/>
            <person name="Felipe M.S."/>
            <person name="Nino-Vega G."/>
            <person name="San-Blas G."/>
            <person name="Taylor J.W."/>
            <person name="Mendoza L."/>
            <person name="Galagan J.E."/>
            <person name="Nusbaum C."/>
            <person name="Birren B.W."/>
        </authorList>
    </citation>
    <scope>NUCLEOTIDE SEQUENCE [LARGE SCALE GENOMIC DNA]</scope>
    <source>
        <strain evidence="4">H143</strain>
    </source>
</reference>
<dbReference type="GO" id="GO:0002098">
    <property type="term" value="P:tRNA wobble uridine modification"/>
    <property type="evidence" value="ECO:0007669"/>
    <property type="project" value="InterPro"/>
</dbReference>